<dbReference type="InterPro" id="IPR046036">
    <property type="entry name" value="DUF5994"/>
</dbReference>
<protein>
    <submittedName>
        <fullName evidence="1">Uncharacterized protein</fullName>
    </submittedName>
</protein>
<dbReference type="Pfam" id="PF19457">
    <property type="entry name" value="DUF5994"/>
    <property type="match status" value="1"/>
</dbReference>
<dbReference type="Proteomes" id="UP000184440">
    <property type="component" value="Unassembled WGS sequence"/>
</dbReference>
<dbReference type="AlphaFoldDB" id="A0A1M7RN22"/>
<reference evidence="1 2" key="1">
    <citation type="submission" date="2016-11" db="EMBL/GenBank/DDBJ databases">
        <authorList>
            <person name="Jaros S."/>
            <person name="Januszkiewicz K."/>
            <person name="Wedrychowicz H."/>
        </authorList>
    </citation>
    <scope>NUCLEOTIDE SEQUENCE [LARGE SCALE GENOMIC DNA]</scope>
    <source>
        <strain evidence="1 2">DSM 46144</strain>
    </source>
</reference>
<proteinExistence type="predicted"/>
<organism evidence="1 2">
    <name type="scientific">Cryptosporangium aurantiacum</name>
    <dbReference type="NCBI Taxonomy" id="134849"/>
    <lineage>
        <taxon>Bacteria</taxon>
        <taxon>Bacillati</taxon>
        <taxon>Actinomycetota</taxon>
        <taxon>Actinomycetes</taxon>
        <taxon>Cryptosporangiales</taxon>
        <taxon>Cryptosporangiaceae</taxon>
        <taxon>Cryptosporangium</taxon>
    </lineage>
</organism>
<name>A0A1M7RN22_9ACTN</name>
<accession>A0A1M7RN22</accession>
<dbReference type="STRING" id="134849.SAMN05443668_12626"/>
<evidence type="ECO:0000313" key="2">
    <source>
        <dbReference type="Proteomes" id="UP000184440"/>
    </source>
</evidence>
<sequence length="147" mass="15735">MAADAVPDEGRVRLVLSEQRAGESVLDGAWWPRTRHPLVEFPLLMAEVVTVIGEVERMSLSGSGWLTTPRAVPFDRHRVEICWFSPNDQHEVVVLGKNDLVLELLVIPPATAPIAALAAMAAASRGTSATRGSQVLANHGVLHSGTG</sequence>
<dbReference type="RefSeq" id="WP_143175743.1">
    <property type="nucleotide sequence ID" value="NZ_FRCS01000026.1"/>
</dbReference>
<dbReference type="OrthoDB" id="3785441at2"/>
<dbReference type="EMBL" id="FRCS01000026">
    <property type="protein sequence ID" value="SHN47644.1"/>
    <property type="molecule type" value="Genomic_DNA"/>
</dbReference>
<evidence type="ECO:0000313" key="1">
    <source>
        <dbReference type="EMBL" id="SHN47644.1"/>
    </source>
</evidence>
<keyword evidence="2" id="KW-1185">Reference proteome</keyword>
<gene>
    <name evidence="1" type="ORF">SAMN05443668_12626</name>
</gene>